<comment type="caution">
    <text evidence="4">The sequence shown here is derived from an EMBL/GenBank/DDBJ whole genome shotgun (WGS) entry which is preliminary data.</text>
</comment>
<dbReference type="CDD" id="cd00851">
    <property type="entry name" value="MTH1175"/>
    <property type="match status" value="1"/>
</dbReference>
<dbReference type="InterPro" id="IPR033913">
    <property type="entry name" value="MTH1175_dom"/>
</dbReference>
<dbReference type="InterPro" id="IPR013324">
    <property type="entry name" value="RNA_pol_sigma_r3/r4-like"/>
</dbReference>
<dbReference type="PANTHER" id="PTHR37478">
    <property type="match status" value="1"/>
</dbReference>
<dbReference type="Pfam" id="PF02579">
    <property type="entry name" value="Nitro_FeMo-Co"/>
    <property type="match status" value="1"/>
</dbReference>
<evidence type="ECO:0000313" key="4">
    <source>
        <dbReference type="EMBL" id="RXZ61502.1"/>
    </source>
</evidence>
<proteinExistence type="inferred from homology"/>
<dbReference type="SUPFAM" id="SSF88659">
    <property type="entry name" value="Sigma3 and sigma4 domains of RNA polymerase sigma factors"/>
    <property type="match status" value="1"/>
</dbReference>
<dbReference type="AlphaFoldDB" id="A0A4Q2KDB7"/>
<dbReference type="InterPro" id="IPR003731">
    <property type="entry name" value="Di-Nase_FeMo-co_biosynth"/>
</dbReference>
<comment type="similarity">
    <text evidence="1 2">Belongs to the UPF0251 family.</text>
</comment>
<gene>
    <name evidence="4" type="ORF">ESZ91_03670</name>
</gene>
<reference evidence="4 5" key="1">
    <citation type="journal article" date="2019" name="Gut">
        <title>Antibiotics-induced monodominance of a novel gut bacterial order.</title>
        <authorList>
            <person name="Hildebrand F."/>
            <person name="Moitinho-Silva L."/>
            <person name="Blasche S."/>
            <person name="Jahn M.T."/>
            <person name="Gossmann T.I."/>
            <person name="Heuerta-Cepas J."/>
            <person name="Hercog R."/>
            <person name="Luetge M."/>
            <person name="Bahram M."/>
            <person name="Pryszlak A."/>
            <person name="Alves R.J."/>
            <person name="Waszak S.M."/>
            <person name="Zhu A."/>
            <person name="Ye L."/>
            <person name="Costea P.I."/>
            <person name="Aalvink S."/>
            <person name="Belzer C."/>
            <person name="Forslund S.K."/>
            <person name="Sunagawa S."/>
            <person name="Hentschel U."/>
            <person name="Merten C."/>
            <person name="Patil K.R."/>
            <person name="Benes V."/>
            <person name="Bork P."/>
        </authorList>
    </citation>
    <scope>NUCLEOTIDE SEQUENCE [LARGE SCALE GENOMIC DNA]</scope>
    <source>
        <strain evidence="4 5">HDS1380</strain>
    </source>
</reference>
<evidence type="ECO:0000256" key="1">
    <source>
        <dbReference type="ARBA" id="ARBA00009350"/>
    </source>
</evidence>
<dbReference type="Gene3D" id="3.30.420.130">
    <property type="entry name" value="Dinitrogenase iron-molybdenum cofactor biosynthesis domain"/>
    <property type="match status" value="1"/>
</dbReference>
<organism evidence="4 5">
    <name type="scientific">Candidatus Borkfalkia ceftriaxoniphila</name>
    <dbReference type="NCBI Taxonomy" id="2508949"/>
    <lineage>
        <taxon>Bacteria</taxon>
        <taxon>Bacillati</taxon>
        <taxon>Bacillota</taxon>
        <taxon>Clostridia</taxon>
        <taxon>Christensenellales</taxon>
        <taxon>Christensenellaceae</taxon>
        <taxon>Candidatus Borkfalkia</taxon>
    </lineage>
</organism>
<dbReference type="InterPro" id="IPR036105">
    <property type="entry name" value="DiNase_FeMo-co_biosyn_sf"/>
</dbReference>
<dbReference type="PANTHER" id="PTHR37478:SF2">
    <property type="entry name" value="UPF0251 PROTEIN TK0562"/>
    <property type="match status" value="1"/>
</dbReference>
<dbReference type="Proteomes" id="UP000291269">
    <property type="component" value="Unassembled WGS sequence"/>
</dbReference>
<evidence type="ECO:0000256" key="2">
    <source>
        <dbReference type="HAMAP-Rule" id="MF_00674"/>
    </source>
</evidence>
<dbReference type="Pfam" id="PF02001">
    <property type="entry name" value="DUF134"/>
    <property type="match status" value="1"/>
</dbReference>
<dbReference type="OrthoDB" id="280278at2"/>
<accession>A0A4Q2KDB7</accession>
<name>A0A4Q2KDB7_9FIRM</name>
<dbReference type="EMBL" id="SDOZ01000002">
    <property type="protein sequence ID" value="RXZ61502.1"/>
    <property type="molecule type" value="Genomic_DNA"/>
</dbReference>
<protein>
    <recommendedName>
        <fullName evidence="2">UPF0251 protein ESZ91_03670</fullName>
    </recommendedName>
</protein>
<dbReference type="HAMAP" id="MF_00674">
    <property type="entry name" value="UPF0251"/>
    <property type="match status" value="1"/>
</dbReference>
<evidence type="ECO:0000259" key="3">
    <source>
        <dbReference type="Pfam" id="PF02579"/>
    </source>
</evidence>
<sequence>MPRPQKKRYVCREPDIRDFGPENPRGQISLSVDEYESIRLIDLENYTQEECAEQMCVSRTTVQGVYDAARKKIADALVNGKCLQIGGGDYVICEYYRSECGRGCRGFCHRVQNANHRKTEVRMKIAVTYEDGNIFQHFGHTEHFKVYEIEENTVVKESMLDANGSGHGALAGLLANNGVDTLICGGIGGGAQMALSEAGIRLYGGVQGNADDAVQSYLLGTLGYDPEARCNHHDHGHGEGHACGEHGCHSK</sequence>
<dbReference type="InterPro" id="IPR002852">
    <property type="entry name" value="UPF0251"/>
</dbReference>
<dbReference type="SUPFAM" id="SSF53146">
    <property type="entry name" value="Nitrogenase accessory factor-like"/>
    <property type="match status" value="1"/>
</dbReference>
<dbReference type="RefSeq" id="WP_129224256.1">
    <property type="nucleotide sequence ID" value="NZ_SDOZ01000002.1"/>
</dbReference>
<evidence type="ECO:0000313" key="5">
    <source>
        <dbReference type="Proteomes" id="UP000291269"/>
    </source>
</evidence>
<feature type="domain" description="Dinitrogenase iron-molybdenum cofactor biosynthesis" evidence="3">
    <location>
        <begin position="131"/>
        <end position="217"/>
    </location>
</feature>
<keyword evidence="5" id="KW-1185">Reference proteome</keyword>